<dbReference type="InterPro" id="IPR011009">
    <property type="entry name" value="Kinase-like_dom_sf"/>
</dbReference>
<dbReference type="KEGG" id="dan:6497989"/>
<dbReference type="PhylomeDB" id="B3MNB2"/>
<dbReference type="HOGENOM" id="CLU_010718_0_2_1"/>
<dbReference type="STRING" id="7217.B3MNB2"/>
<keyword evidence="3" id="KW-1185">Reference proteome</keyword>
<evidence type="ECO:0000313" key="2">
    <source>
        <dbReference type="EMBL" id="EDV31069.1"/>
    </source>
</evidence>
<keyword evidence="2" id="KW-0808">Transferase</keyword>
<dbReference type="GO" id="GO:0016740">
    <property type="term" value="F:transferase activity"/>
    <property type="evidence" value="ECO:0007669"/>
    <property type="project" value="UniProtKB-KW"/>
</dbReference>
<proteinExistence type="predicted"/>
<evidence type="ECO:0000313" key="3">
    <source>
        <dbReference type="Proteomes" id="UP000007801"/>
    </source>
</evidence>
<dbReference type="Gene3D" id="3.90.1200.10">
    <property type="match status" value="1"/>
</dbReference>
<dbReference type="GeneID" id="6497989"/>
<name>B3MNB2_DROAN</name>
<dbReference type="OrthoDB" id="8250698at2759"/>
<reference evidence="2 3" key="1">
    <citation type="journal article" date="2007" name="Nature">
        <title>Evolution of genes and genomes on the Drosophila phylogeny.</title>
        <authorList>
            <consortium name="Drosophila 12 Genomes Consortium"/>
            <person name="Clark A.G."/>
            <person name="Eisen M.B."/>
            <person name="Smith D.R."/>
            <person name="Bergman C.M."/>
            <person name="Oliver B."/>
            <person name="Markow T.A."/>
            <person name="Kaufman T.C."/>
            <person name="Kellis M."/>
            <person name="Gelbart W."/>
            <person name="Iyer V.N."/>
            <person name="Pollard D.A."/>
            <person name="Sackton T.B."/>
            <person name="Larracuente A.M."/>
            <person name="Singh N.D."/>
            <person name="Abad J.P."/>
            <person name="Abt D.N."/>
            <person name="Adryan B."/>
            <person name="Aguade M."/>
            <person name="Akashi H."/>
            <person name="Anderson W.W."/>
            <person name="Aquadro C.F."/>
            <person name="Ardell D.H."/>
            <person name="Arguello R."/>
            <person name="Artieri C.G."/>
            <person name="Barbash D.A."/>
            <person name="Barker D."/>
            <person name="Barsanti P."/>
            <person name="Batterham P."/>
            <person name="Batzoglou S."/>
            <person name="Begun D."/>
            <person name="Bhutkar A."/>
            <person name="Blanco E."/>
            <person name="Bosak S.A."/>
            <person name="Bradley R.K."/>
            <person name="Brand A.D."/>
            <person name="Brent M.R."/>
            <person name="Brooks A.N."/>
            <person name="Brown R.H."/>
            <person name="Butlin R.K."/>
            <person name="Caggese C."/>
            <person name="Calvi B.R."/>
            <person name="Bernardo de Carvalho A."/>
            <person name="Caspi A."/>
            <person name="Castrezana S."/>
            <person name="Celniker S.E."/>
            <person name="Chang J.L."/>
            <person name="Chapple C."/>
            <person name="Chatterji S."/>
            <person name="Chinwalla A."/>
            <person name="Civetta A."/>
            <person name="Clifton S.W."/>
            <person name="Comeron J.M."/>
            <person name="Costello J.C."/>
            <person name="Coyne J.A."/>
            <person name="Daub J."/>
            <person name="David R.G."/>
            <person name="Delcher A.L."/>
            <person name="Delehaunty K."/>
            <person name="Do C.B."/>
            <person name="Ebling H."/>
            <person name="Edwards K."/>
            <person name="Eickbush T."/>
            <person name="Evans J.D."/>
            <person name="Filipski A."/>
            <person name="Findeiss S."/>
            <person name="Freyhult E."/>
            <person name="Fulton L."/>
            <person name="Fulton R."/>
            <person name="Garcia A.C."/>
            <person name="Gardiner A."/>
            <person name="Garfield D.A."/>
            <person name="Garvin B.E."/>
            <person name="Gibson G."/>
            <person name="Gilbert D."/>
            <person name="Gnerre S."/>
            <person name="Godfrey J."/>
            <person name="Good R."/>
            <person name="Gotea V."/>
            <person name="Gravely B."/>
            <person name="Greenberg A.J."/>
            <person name="Griffiths-Jones S."/>
            <person name="Gross S."/>
            <person name="Guigo R."/>
            <person name="Gustafson E.A."/>
            <person name="Haerty W."/>
            <person name="Hahn M.W."/>
            <person name="Halligan D.L."/>
            <person name="Halpern A.L."/>
            <person name="Halter G.M."/>
            <person name="Han M.V."/>
            <person name="Heger A."/>
            <person name="Hillier L."/>
            <person name="Hinrichs A.S."/>
            <person name="Holmes I."/>
            <person name="Hoskins R.A."/>
            <person name="Hubisz M.J."/>
            <person name="Hultmark D."/>
            <person name="Huntley M.A."/>
            <person name="Jaffe D.B."/>
            <person name="Jagadeeshan S."/>
            <person name="Jeck W.R."/>
            <person name="Johnson J."/>
            <person name="Jones C.D."/>
            <person name="Jordan W.C."/>
            <person name="Karpen G.H."/>
            <person name="Kataoka E."/>
            <person name="Keightley P.D."/>
            <person name="Kheradpour P."/>
            <person name="Kirkness E.F."/>
            <person name="Koerich L.B."/>
            <person name="Kristiansen K."/>
            <person name="Kudrna D."/>
            <person name="Kulathinal R.J."/>
            <person name="Kumar S."/>
            <person name="Kwok R."/>
            <person name="Lander E."/>
            <person name="Langley C.H."/>
            <person name="Lapoint R."/>
            <person name="Lazzaro B.P."/>
            <person name="Lee S.J."/>
            <person name="Levesque L."/>
            <person name="Li R."/>
            <person name="Lin C.F."/>
            <person name="Lin M.F."/>
            <person name="Lindblad-Toh K."/>
            <person name="Llopart A."/>
            <person name="Long M."/>
            <person name="Low L."/>
            <person name="Lozovsky E."/>
            <person name="Lu J."/>
            <person name="Luo M."/>
            <person name="Machado C.A."/>
            <person name="Makalowski W."/>
            <person name="Marzo M."/>
            <person name="Matsuda M."/>
            <person name="Matzkin L."/>
            <person name="McAllister B."/>
            <person name="McBride C.S."/>
            <person name="McKernan B."/>
            <person name="McKernan K."/>
            <person name="Mendez-Lago M."/>
            <person name="Minx P."/>
            <person name="Mollenhauer M.U."/>
            <person name="Montooth K."/>
            <person name="Mount S.M."/>
            <person name="Mu X."/>
            <person name="Myers E."/>
            <person name="Negre B."/>
            <person name="Newfeld S."/>
            <person name="Nielsen R."/>
            <person name="Noor M.A."/>
            <person name="O'Grady P."/>
            <person name="Pachter L."/>
            <person name="Papaceit M."/>
            <person name="Parisi M.J."/>
            <person name="Parisi M."/>
            <person name="Parts L."/>
            <person name="Pedersen J.S."/>
            <person name="Pesole G."/>
            <person name="Phillippy A.M."/>
            <person name="Ponting C.P."/>
            <person name="Pop M."/>
            <person name="Porcelli D."/>
            <person name="Powell J.R."/>
            <person name="Prohaska S."/>
            <person name="Pruitt K."/>
            <person name="Puig M."/>
            <person name="Quesneville H."/>
            <person name="Ram K.R."/>
            <person name="Rand D."/>
            <person name="Rasmussen M.D."/>
            <person name="Reed L.K."/>
            <person name="Reenan R."/>
            <person name="Reily A."/>
            <person name="Remington K.A."/>
            <person name="Rieger T.T."/>
            <person name="Ritchie M.G."/>
            <person name="Robin C."/>
            <person name="Rogers Y.H."/>
            <person name="Rohde C."/>
            <person name="Rozas J."/>
            <person name="Rubenfield M.J."/>
            <person name="Ruiz A."/>
            <person name="Russo S."/>
            <person name="Salzberg S.L."/>
            <person name="Sanchez-Gracia A."/>
            <person name="Saranga D.J."/>
            <person name="Sato H."/>
            <person name="Schaeffer S.W."/>
            <person name="Schatz M.C."/>
            <person name="Schlenke T."/>
            <person name="Schwartz R."/>
            <person name="Segarra C."/>
            <person name="Singh R.S."/>
            <person name="Sirot L."/>
            <person name="Sirota M."/>
            <person name="Sisneros N.B."/>
            <person name="Smith C.D."/>
            <person name="Smith T.F."/>
            <person name="Spieth J."/>
            <person name="Stage D.E."/>
            <person name="Stark A."/>
            <person name="Stephan W."/>
            <person name="Strausberg R.L."/>
            <person name="Strempel S."/>
            <person name="Sturgill D."/>
            <person name="Sutton G."/>
            <person name="Sutton G.G."/>
            <person name="Tao W."/>
            <person name="Teichmann S."/>
            <person name="Tobari Y.N."/>
            <person name="Tomimura Y."/>
            <person name="Tsolas J.M."/>
            <person name="Valente V.L."/>
            <person name="Venter E."/>
            <person name="Venter J.C."/>
            <person name="Vicario S."/>
            <person name="Vieira F.G."/>
            <person name="Vilella A.J."/>
            <person name="Villasante A."/>
            <person name="Walenz B."/>
            <person name="Wang J."/>
            <person name="Wasserman M."/>
            <person name="Watts T."/>
            <person name="Wilson D."/>
            <person name="Wilson R.K."/>
            <person name="Wing R.A."/>
            <person name="Wolfner M.F."/>
            <person name="Wong A."/>
            <person name="Wong G.K."/>
            <person name="Wu C.I."/>
            <person name="Wu G."/>
            <person name="Yamamoto D."/>
            <person name="Yang H.P."/>
            <person name="Yang S.P."/>
            <person name="Yorke J.A."/>
            <person name="Yoshida K."/>
            <person name="Zdobnov E."/>
            <person name="Zhang P."/>
            <person name="Zhang Y."/>
            <person name="Zimin A.V."/>
            <person name="Baldwin J."/>
            <person name="Abdouelleil A."/>
            <person name="Abdulkadir J."/>
            <person name="Abebe A."/>
            <person name="Abera B."/>
            <person name="Abreu J."/>
            <person name="Acer S.C."/>
            <person name="Aftuck L."/>
            <person name="Alexander A."/>
            <person name="An P."/>
            <person name="Anderson E."/>
            <person name="Anderson S."/>
            <person name="Arachi H."/>
            <person name="Azer M."/>
            <person name="Bachantsang P."/>
            <person name="Barry A."/>
            <person name="Bayul T."/>
            <person name="Berlin A."/>
            <person name="Bessette D."/>
            <person name="Bloom T."/>
            <person name="Blye J."/>
            <person name="Boguslavskiy L."/>
            <person name="Bonnet C."/>
            <person name="Boukhgalter B."/>
            <person name="Bourzgui I."/>
            <person name="Brown A."/>
            <person name="Cahill P."/>
            <person name="Channer S."/>
            <person name="Cheshatsang Y."/>
            <person name="Chuda L."/>
            <person name="Citroen M."/>
            <person name="Collymore A."/>
            <person name="Cooke P."/>
            <person name="Costello M."/>
            <person name="D'Aco K."/>
            <person name="Daza R."/>
            <person name="De Haan G."/>
            <person name="DeGray S."/>
            <person name="DeMaso C."/>
            <person name="Dhargay N."/>
            <person name="Dooley K."/>
            <person name="Dooley E."/>
            <person name="Doricent M."/>
            <person name="Dorje P."/>
            <person name="Dorjee K."/>
            <person name="Dupes A."/>
            <person name="Elong R."/>
            <person name="Falk J."/>
            <person name="Farina A."/>
            <person name="Faro S."/>
            <person name="Ferguson D."/>
            <person name="Fisher S."/>
            <person name="Foley C.D."/>
            <person name="Franke A."/>
            <person name="Friedrich D."/>
            <person name="Gadbois L."/>
            <person name="Gearin G."/>
            <person name="Gearin C.R."/>
            <person name="Giannoukos G."/>
            <person name="Goode T."/>
            <person name="Graham J."/>
            <person name="Grandbois E."/>
            <person name="Grewal S."/>
            <person name="Gyaltsen K."/>
            <person name="Hafez N."/>
            <person name="Hagos B."/>
            <person name="Hall J."/>
            <person name="Henson C."/>
            <person name="Hollinger A."/>
            <person name="Honan T."/>
            <person name="Huard M.D."/>
            <person name="Hughes L."/>
            <person name="Hurhula B."/>
            <person name="Husby M.E."/>
            <person name="Kamat A."/>
            <person name="Kanga B."/>
            <person name="Kashin S."/>
            <person name="Khazanovich D."/>
            <person name="Kisner P."/>
            <person name="Lance K."/>
            <person name="Lara M."/>
            <person name="Lee W."/>
            <person name="Lennon N."/>
            <person name="Letendre F."/>
            <person name="LeVine R."/>
            <person name="Lipovsky A."/>
            <person name="Liu X."/>
            <person name="Liu J."/>
            <person name="Liu S."/>
            <person name="Lokyitsang T."/>
            <person name="Lokyitsang Y."/>
            <person name="Lubonja R."/>
            <person name="Lui A."/>
            <person name="MacDonald P."/>
            <person name="Magnisalis V."/>
            <person name="Maru K."/>
            <person name="Matthews C."/>
            <person name="McCusker W."/>
            <person name="McDonough S."/>
            <person name="Mehta T."/>
            <person name="Meldrim J."/>
            <person name="Meneus L."/>
            <person name="Mihai O."/>
            <person name="Mihalev A."/>
            <person name="Mihova T."/>
            <person name="Mittelman R."/>
            <person name="Mlenga V."/>
            <person name="Montmayeur A."/>
            <person name="Mulrain L."/>
            <person name="Navidi A."/>
            <person name="Naylor J."/>
            <person name="Negash T."/>
            <person name="Nguyen T."/>
            <person name="Nguyen N."/>
            <person name="Nicol R."/>
            <person name="Norbu C."/>
            <person name="Norbu N."/>
            <person name="Novod N."/>
            <person name="O'Neill B."/>
            <person name="Osman S."/>
            <person name="Markiewicz E."/>
            <person name="Oyono O.L."/>
            <person name="Patti C."/>
            <person name="Phunkhang P."/>
            <person name="Pierre F."/>
            <person name="Priest M."/>
            <person name="Raghuraman S."/>
            <person name="Rege F."/>
            <person name="Reyes R."/>
            <person name="Rise C."/>
            <person name="Rogov P."/>
            <person name="Ross K."/>
            <person name="Ryan E."/>
            <person name="Settipalli S."/>
            <person name="Shea T."/>
            <person name="Sherpa N."/>
            <person name="Shi L."/>
            <person name="Shih D."/>
            <person name="Sparrow T."/>
            <person name="Spaulding J."/>
            <person name="Stalker J."/>
            <person name="Stange-Thomann N."/>
            <person name="Stavropoulos S."/>
            <person name="Stone C."/>
            <person name="Strader C."/>
            <person name="Tesfaye S."/>
            <person name="Thomson T."/>
            <person name="Thoulutsang Y."/>
            <person name="Thoulutsang D."/>
            <person name="Topham K."/>
            <person name="Topping I."/>
            <person name="Tsamla T."/>
            <person name="Vassiliev H."/>
            <person name="Vo A."/>
            <person name="Wangchuk T."/>
            <person name="Wangdi T."/>
            <person name="Weiand M."/>
            <person name="Wilkinson J."/>
            <person name="Wilson A."/>
            <person name="Yadav S."/>
            <person name="Young G."/>
            <person name="Yu Q."/>
            <person name="Zembek L."/>
            <person name="Zhong D."/>
            <person name="Zimmer A."/>
            <person name="Zwirko Z."/>
            <person name="Jaffe D.B."/>
            <person name="Alvarez P."/>
            <person name="Brockman W."/>
            <person name="Butler J."/>
            <person name="Chin C."/>
            <person name="Gnerre S."/>
            <person name="Grabherr M."/>
            <person name="Kleber M."/>
            <person name="Mauceli E."/>
            <person name="MacCallum I."/>
        </authorList>
    </citation>
    <scope>NUCLEOTIDE SEQUENCE [LARGE SCALE GENOMIC DNA]</scope>
    <source>
        <strain evidence="3">Tucson 14024-0371.13</strain>
    </source>
</reference>
<dbReference type="PANTHER" id="PTHR11012:SF56">
    <property type="entry name" value="CHK KINASE-LIKE DOMAIN-CONTAINING PROTEIN-RELATED"/>
    <property type="match status" value="1"/>
</dbReference>
<dbReference type="AlphaFoldDB" id="B3MNB2"/>
<dbReference type="SUPFAM" id="SSF56112">
    <property type="entry name" value="Protein kinase-like (PK-like)"/>
    <property type="match status" value="1"/>
</dbReference>
<dbReference type="InParanoid" id="B3MNB2"/>
<feature type="domain" description="CHK kinase-like" evidence="1">
    <location>
        <begin position="122"/>
        <end position="310"/>
    </location>
</feature>
<dbReference type="OMA" id="WLNNIMV"/>
<dbReference type="PANTHER" id="PTHR11012">
    <property type="entry name" value="PROTEIN KINASE-LIKE DOMAIN-CONTAINING"/>
    <property type="match status" value="1"/>
</dbReference>
<dbReference type="InterPro" id="IPR004119">
    <property type="entry name" value="EcKL"/>
</dbReference>
<gene>
    <name evidence="2" type="primary">Dana\GF15176</name>
    <name evidence="2" type="synonym">dana_GLEANR_15942</name>
    <name evidence="2" type="ORF">GF15176</name>
</gene>
<dbReference type="eggNOG" id="ENOG502QVFS">
    <property type="taxonomic scope" value="Eukaryota"/>
</dbReference>
<evidence type="ECO:0000259" key="1">
    <source>
        <dbReference type="SMART" id="SM00587"/>
    </source>
</evidence>
<dbReference type="EMBL" id="CH902620">
    <property type="protein sequence ID" value="EDV31069.1"/>
    <property type="molecule type" value="Genomic_DNA"/>
</dbReference>
<protein>
    <recommendedName>
        <fullName evidence="1">CHK kinase-like domain-containing protein</fullName>
    </recommendedName>
</protein>
<dbReference type="Proteomes" id="UP000007801">
    <property type="component" value="Unassembled WGS sequence"/>
</dbReference>
<organism evidence="2 3">
    <name type="scientific">Drosophila ananassae</name>
    <name type="common">Fruit fly</name>
    <dbReference type="NCBI Taxonomy" id="7217"/>
    <lineage>
        <taxon>Eukaryota</taxon>
        <taxon>Metazoa</taxon>
        <taxon>Ecdysozoa</taxon>
        <taxon>Arthropoda</taxon>
        <taxon>Hexapoda</taxon>
        <taxon>Insecta</taxon>
        <taxon>Pterygota</taxon>
        <taxon>Neoptera</taxon>
        <taxon>Endopterygota</taxon>
        <taxon>Diptera</taxon>
        <taxon>Brachycera</taxon>
        <taxon>Muscomorpha</taxon>
        <taxon>Ephydroidea</taxon>
        <taxon>Drosophilidae</taxon>
        <taxon>Drosophila</taxon>
        <taxon>Sophophora</taxon>
    </lineage>
</organism>
<sequence>MEGKSYDAAFFQRALSKAYSCPNLSIEEFSINVVTPSGANFCSIIYRVALEFRRSSGSPLESGKYIIKDLLPVAADLGSKEQYMFEKILPEMESILEKAHLGEHKLSAKCFFADVAPGKEIYILEDLGALGYTSLNRFQGLSTEEAKVCLKKIAQFHGASKVLCEEQPDLVAKLSPSHYTNGISDPVTSAILLDGTTYVADLFAAELPEISRKMKAQIPEIYSNSMQKVVDPKLSNLNTIIHGDTWLNNIMVNRKEEKAVLLDFQGSFFGSPAIDLHFFFYTSLQSEDLFNRQDELLDFYFRHFTDTLKECKFKGQLPTFGQLQDEMHRCLYYGYFSAVCEFPTCRAPPEATDGFDVKTFLNPEEMLKKRGLMYANEEVRQRIKKNLIYFDRQGILETP</sequence>
<accession>B3MNB2</accession>
<dbReference type="Pfam" id="PF02958">
    <property type="entry name" value="EcKL"/>
    <property type="match status" value="1"/>
</dbReference>
<dbReference type="InterPro" id="IPR015897">
    <property type="entry name" value="CHK_kinase-like"/>
</dbReference>
<dbReference type="SMART" id="SM00587">
    <property type="entry name" value="CHK"/>
    <property type="match status" value="1"/>
</dbReference>